<comment type="caution">
    <text evidence="1">The sequence shown here is derived from an EMBL/GenBank/DDBJ whole genome shotgun (WGS) entry which is preliminary data.</text>
</comment>
<evidence type="ECO:0000313" key="1">
    <source>
        <dbReference type="EMBL" id="GKX65790.1"/>
    </source>
</evidence>
<reference evidence="1" key="1">
    <citation type="journal article" date="2025" name="Int. J. Syst. Evol. Microbiol.">
        <title>Inconstantimicrobium mannanitabidum sp. nov., a novel member of the family Clostridiaceae isolated from anoxic soil under the treatment of reductive soil disinfestation.</title>
        <authorList>
            <person name="Ueki A."/>
            <person name="Tonouchi A."/>
            <person name="Honma S."/>
            <person name="Kaku N."/>
            <person name="Ueki K."/>
        </authorList>
    </citation>
    <scope>NUCLEOTIDE SEQUENCE</scope>
    <source>
        <strain evidence="1">TW13</strain>
    </source>
</reference>
<proteinExistence type="predicted"/>
<name>A0ACB5R9D3_9CLOT</name>
<organism evidence="1 2">
    <name type="scientific">Inconstantimicrobium mannanitabidum</name>
    <dbReference type="NCBI Taxonomy" id="1604901"/>
    <lineage>
        <taxon>Bacteria</taxon>
        <taxon>Bacillati</taxon>
        <taxon>Bacillota</taxon>
        <taxon>Clostridia</taxon>
        <taxon>Eubacteriales</taxon>
        <taxon>Clostridiaceae</taxon>
        <taxon>Inconstantimicrobium</taxon>
    </lineage>
</organism>
<evidence type="ECO:0000313" key="2">
    <source>
        <dbReference type="Proteomes" id="UP001058074"/>
    </source>
</evidence>
<gene>
    <name evidence="1" type="ORF">rsdtw13_10480</name>
</gene>
<sequence>MKVIGNKKFFGIKATKILRLPTMKISNYKRLPIKKKLLLAFMLIAVLTVICGGLGLVFLQKTNSDYKYALNNYGFSQGTIGKLGMEVEDSKSIIRDVIMLKDTNEATKATDELDNCISRIQKSISELEKSEIAKDNKQLFNKISYDIAQYQVVKIEVINLSMAKKSDEALKSLREKATPMMNQITDDISNLMKASINTGNKVVDKLKMMQIIASVIIVLAIAIACIFTVRLAMYLSKIIGNPIKEIAKVAEKISKGELDVSIDISSEDEIGELANSFSIMITSLRSYIYEISDILESISKGNLDIATKVEYKGDFIELEDSINTILDSLNEVFNEFNEASKQVNTGSEQVAGTSIVLSEGATEQASIIEELSASMQEVSEKIDRNAKNAANTNEITHKLVSNIEQSTNQMKEVVNAIDDIERASKDISSIIVTIDDIAEETNLLALNASIEAARAGEAGKGFAVVAEEVRKLANQSAEAAKQTAKLINISMQAVNQGRLLADNTAINLFQVADNVNETTGLVNDITVASEEQAQAIKQINDGIIQISDVVQSNSAIAEESAAASEELTAQVEALNTMIRKFTIRN</sequence>
<protein>
    <submittedName>
        <fullName evidence="1">Methyl-accepting chemotaxis protein</fullName>
    </submittedName>
</protein>
<keyword evidence="2" id="KW-1185">Reference proteome</keyword>
<accession>A0ACB5R9D3</accession>
<dbReference type="Proteomes" id="UP001058074">
    <property type="component" value="Unassembled WGS sequence"/>
</dbReference>
<dbReference type="EMBL" id="BROD01000001">
    <property type="protein sequence ID" value="GKX65790.1"/>
    <property type="molecule type" value="Genomic_DNA"/>
</dbReference>